<comment type="caution">
    <text evidence="1">The sequence shown here is derived from an EMBL/GenBank/DDBJ whole genome shotgun (WGS) entry which is preliminary data.</text>
</comment>
<dbReference type="AlphaFoldDB" id="A0A7C4HEA0"/>
<reference evidence="1" key="1">
    <citation type="journal article" date="2020" name="mSystems">
        <title>Genome- and Community-Level Interaction Insights into Carbon Utilization and Element Cycling Functions of Hydrothermarchaeota in Hydrothermal Sediment.</title>
        <authorList>
            <person name="Zhou Z."/>
            <person name="Liu Y."/>
            <person name="Xu W."/>
            <person name="Pan J."/>
            <person name="Luo Z.H."/>
            <person name="Li M."/>
        </authorList>
    </citation>
    <scope>NUCLEOTIDE SEQUENCE [LARGE SCALE GENOMIC DNA]</scope>
    <source>
        <strain evidence="1">SpSt-642</strain>
    </source>
</reference>
<accession>A0A7C4HEA0</accession>
<dbReference type="EMBL" id="DTBJ01000037">
    <property type="protein sequence ID" value="HGM58891.1"/>
    <property type="molecule type" value="Genomic_DNA"/>
</dbReference>
<name>A0A7C4HEA0_STAMA</name>
<proteinExistence type="predicted"/>
<sequence length="295" mass="34895">MNYIIPTILNIGEKSIDKEIELIVNLESKRGNILKSIIPIYYPICIKSFNYNYSFLIDCYSSKTYSLTYRVPDTILLNKLIKNIRYNRSLDFLVEVYSILKKYSVIRKWREDSILLDRIIYGRSVLDRLCRLLEYTTLSDLNGYVFKPDSFGSIANYNSGLIEKVLIDINRALIDLDDLMIFLIRYGNVCEYKSSNVYDKRSKAWDRVYDTVSRVIDKNIHEIDVVLKNEIMVLDRKYSFQMRGFRQRLDWIENRIKDYSSKLKTAKGDLKKTYKGYIDKLTSLKKSILKEMIDL</sequence>
<evidence type="ECO:0000313" key="1">
    <source>
        <dbReference type="EMBL" id="HGM58891.1"/>
    </source>
</evidence>
<protein>
    <submittedName>
        <fullName evidence="1">Uncharacterized protein</fullName>
    </submittedName>
</protein>
<gene>
    <name evidence="1" type="ORF">ENU14_04830</name>
</gene>
<organism evidence="1">
    <name type="scientific">Staphylothermus marinus</name>
    <dbReference type="NCBI Taxonomy" id="2280"/>
    <lineage>
        <taxon>Archaea</taxon>
        <taxon>Thermoproteota</taxon>
        <taxon>Thermoprotei</taxon>
        <taxon>Desulfurococcales</taxon>
        <taxon>Desulfurococcaceae</taxon>
        <taxon>Staphylothermus</taxon>
    </lineage>
</organism>